<organism evidence="2 3">
    <name type="scientific">Ceutorhynchus assimilis</name>
    <name type="common">cabbage seed weevil</name>
    <dbReference type="NCBI Taxonomy" id="467358"/>
    <lineage>
        <taxon>Eukaryota</taxon>
        <taxon>Metazoa</taxon>
        <taxon>Ecdysozoa</taxon>
        <taxon>Arthropoda</taxon>
        <taxon>Hexapoda</taxon>
        <taxon>Insecta</taxon>
        <taxon>Pterygota</taxon>
        <taxon>Neoptera</taxon>
        <taxon>Endopterygota</taxon>
        <taxon>Coleoptera</taxon>
        <taxon>Polyphaga</taxon>
        <taxon>Cucujiformia</taxon>
        <taxon>Curculionidae</taxon>
        <taxon>Ceutorhynchinae</taxon>
        <taxon>Ceutorhynchus</taxon>
    </lineage>
</organism>
<dbReference type="AlphaFoldDB" id="A0A9N9MN52"/>
<gene>
    <name evidence="2" type="ORF">CEUTPL_LOCUS6573</name>
</gene>
<dbReference type="Proteomes" id="UP001152799">
    <property type="component" value="Chromosome 3"/>
</dbReference>
<protein>
    <submittedName>
        <fullName evidence="2">Uncharacterized protein</fullName>
    </submittedName>
</protein>
<evidence type="ECO:0000313" key="2">
    <source>
        <dbReference type="EMBL" id="CAG9765978.1"/>
    </source>
</evidence>
<reference evidence="2" key="1">
    <citation type="submission" date="2022-01" db="EMBL/GenBank/DDBJ databases">
        <authorList>
            <person name="King R."/>
        </authorList>
    </citation>
    <scope>NUCLEOTIDE SEQUENCE</scope>
</reference>
<evidence type="ECO:0000313" key="3">
    <source>
        <dbReference type="Proteomes" id="UP001152799"/>
    </source>
</evidence>
<keyword evidence="3" id="KW-1185">Reference proteome</keyword>
<evidence type="ECO:0000256" key="1">
    <source>
        <dbReference type="SAM" id="MobiDB-lite"/>
    </source>
</evidence>
<accession>A0A9N9MN52</accession>
<name>A0A9N9MN52_9CUCU</name>
<feature type="compositionally biased region" description="Polar residues" evidence="1">
    <location>
        <begin position="13"/>
        <end position="37"/>
    </location>
</feature>
<dbReference type="EMBL" id="OU892279">
    <property type="protein sequence ID" value="CAG9765978.1"/>
    <property type="molecule type" value="Genomic_DNA"/>
</dbReference>
<feature type="region of interest" description="Disordered" evidence="1">
    <location>
        <begin position="9"/>
        <end position="41"/>
    </location>
</feature>
<proteinExistence type="predicted"/>
<sequence length="89" mass="9825">MLFACCGRRNRQNNDNWTDLTNKQGNPPNSSHQTPNTIVPAHHPVQRVRSTSGSSFSSLRSAQSFYSVKSGADGDFYSICSDSSFKELP</sequence>